<evidence type="ECO:0000313" key="2">
    <source>
        <dbReference type="EMBL" id="KIL53857.1"/>
    </source>
</evidence>
<protein>
    <submittedName>
        <fullName evidence="2">Uncharacterized protein</fullName>
    </submittedName>
</protein>
<dbReference type="HOGENOM" id="CLU_2108446_0_0_1"/>
<evidence type="ECO:0000256" key="1">
    <source>
        <dbReference type="SAM" id="MobiDB-lite"/>
    </source>
</evidence>
<dbReference type="EMBL" id="KN819196">
    <property type="protein sequence ID" value="KIL53857.1"/>
    <property type="molecule type" value="Genomic_DNA"/>
</dbReference>
<name>A0A0C2VYD4_AMAMK</name>
<feature type="region of interest" description="Disordered" evidence="1">
    <location>
        <begin position="68"/>
        <end position="115"/>
    </location>
</feature>
<reference evidence="2 3" key="1">
    <citation type="submission" date="2014-04" db="EMBL/GenBank/DDBJ databases">
        <title>Evolutionary Origins and Diversification of the Mycorrhizal Mutualists.</title>
        <authorList>
            <consortium name="DOE Joint Genome Institute"/>
            <consortium name="Mycorrhizal Genomics Consortium"/>
            <person name="Kohler A."/>
            <person name="Kuo A."/>
            <person name="Nagy L.G."/>
            <person name="Floudas D."/>
            <person name="Copeland A."/>
            <person name="Barry K.W."/>
            <person name="Cichocki N."/>
            <person name="Veneault-Fourrey C."/>
            <person name="LaButti K."/>
            <person name="Lindquist E.A."/>
            <person name="Lipzen A."/>
            <person name="Lundell T."/>
            <person name="Morin E."/>
            <person name="Murat C."/>
            <person name="Riley R."/>
            <person name="Ohm R."/>
            <person name="Sun H."/>
            <person name="Tunlid A."/>
            <person name="Henrissat B."/>
            <person name="Grigoriev I.V."/>
            <person name="Hibbett D.S."/>
            <person name="Martin F."/>
        </authorList>
    </citation>
    <scope>NUCLEOTIDE SEQUENCE [LARGE SCALE GENOMIC DNA]</scope>
    <source>
        <strain evidence="2 3">Koide BX008</strain>
    </source>
</reference>
<feature type="region of interest" description="Disordered" evidence="1">
    <location>
        <begin position="1"/>
        <end position="22"/>
    </location>
</feature>
<proteinExistence type="predicted"/>
<accession>A0A0C2VYD4</accession>
<keyword evidence="3" id="KW-1185">Reference proteome</keyword>
<dbReference type="InParanoid" id="A0A0C2VYD4"/>
<evidence type="ECO:0000313" key="3">
    <source>
        <dbReference type="Proteomes" id="UP000054549"/>
    </source>
</evidence>
<sequence>MVQGKTLSLAQARMTEENETKRRKLDLEERAFRLREFEAGLISKSEYREDARRLRESKTIRRALSPDWDLDKSDGVISSPCQRALSPDWDLDKSDGVISSPQSSDAGGFDGWSQP</sequence>
<dbReference type="AlphaFoldDB" id="A0A0C2VYD4"/>
<organism evidence="2 3">
    <name type="scientific">Amanita muscaria (strain Koide BX008)</name>
    <dbReference type="NCBI Taxonomy" id="946122"/>
    <lineage>
        <taxon>Eukaryota</taxon>
        <taxon>Fungi</taxon>
        <taxon>Dikarya</taxon>
        <taxon>Basidiomycota</taxon>
        <taxon>Agaricomycotina</taxon>
        <taxon>Agaricomycetes</taxon>
        <taxon>Agaricomycetidae</taxon>
        <taxon>Agaricales</taxon>
        <taxon>Pluteineae</taxon>
        <taxon>Amanitaceae</taxon>
        <taxon>Amanita</taxon>
    </lineage>
</organism>
<dbReference type="Proteomes" id="UP000054549">
    <property type="component" value="Unassembled WGS sequence"/>
</dbReference>
<gene>
    <name evidence="2" type="ORF">M378DRAFT_182722</name>
</gene>